<gene>
    <name evidence="7" type="primary">tbp1</name>
    <name evidence="7" type="ORF">Q8F55_004313</name>
</gene>
<name>A0ABR3Q6P5_9TREE</name>
<evidence type="ECO:0000256" key="6">
    <source>
        <dbReference type="SAM" id="MobiDB-lite"/>
    </source>
</evidence>
<dbReference type="GeneID" id="95985356"/>
<dbReference type="CDD" id="cd04516">
    <property type="entry name" value="TBP_eukaryotes"/>
    <property type="match status" value="1"/>
</dbReference>
<evidence type="ECO:0000256" key="4">
    <source>
        <dbReference type="ARBA" id="ARBA00023163"/>
    </source>
</evidence>
<feature type="region of interest" description="Disordered" evidence="6">
    <location>
        <begin position="1"/>
        <end position="46"/>
    </location>
</feature>
<evidence type="ECO:0000256" key="3">
    <source>
        <dbReference type="ARBA" id="ARBA00023125"/>
    </source>
</evidence>
<dbReference type="PROSITE" id="PS00351">
    <property type="entry name" value="TFIID"/>
    <property type="match status" value="1"/>
</dbReference>
<comment type="similarity">
    <text evidence="2">Belongs to the TBP family.</text>
</comment>
<dbReference type="Gene3D" id="3.30.310.10">
    <property type="entry name" value="TATA-Binding Protein"/>
    <property type="match status" value="2"/>
</dbReference>
<feature type="compositionally biased region" description="Polar residues" evidence="6">
    <location>
        <begin position="7"/>
        <end position="24"/>
    </location>
</feature>
<dbReference type="Proteomes" id="UP001565368">
    <property type="component" value="Unassembled WGS sequence"/>
</dbReference>
<dbReference type="SUPFAM" id="SSF55945">
    <property type="entry name" value="TATA-box binding protein-like"/>
    <property type="match status" value="2"/>
</dbReference>
<comment type="subcellular location">
    <subcellularLocation>
        <location evidence="1">Nucleus</location>
    </subcellularLocation>
</comment>
<dbReference type="InterPro" id="IPR030491">
    <property type="entry name" value="TBP_CS"/>
</dbReference>
<proteinExistence type="inferred from homology"/>
<dbReference type="InterPro" id="IPR033710">
    <property type="entry name" value="TBP_eukaryotic"/>
</dbReference>
<evidence type="ECO:0000256" key="5">
    <source>
        <dbReference type="ARBA" id="ARBA00023242"/>
    </source>
</evidence>
<accession>A0ABR3Q6P5</accession>
<evidence type="ECO:0000256" key="2">
    <source>
        <dbReference type="ARBA" id="ARBA00005560"/>
    </source>
</evidence>
<keyword evidence="8" id="KW-1185">Reference proteome</keyword>
<sequence>MSLAIPTASSSSTTDKNAVATSSTDNKDGKDEQYGKTGAPPIRPPASVPEITAVQGLVPVLQNIVATVNLECRLDLKTIALHARNAEYNPKRFAAVVMRIRDPKTTALIFASGKMVVTGAKSEDDSRLASRKYARIIQKLGFDAKFAEFKIQNIVGSCDVKFPIRLEGLAFSHGAFSSYEPELFPGLIYRMIKPKVVLLIFVSGKIVLTGAKVREEIYMAFNQIYSVLVEFRKES</sequence>
<dbReference type="InterPro" id="IPR012295">
    <property type="entry name" value="TBP_dom_sf"/>
</dbReference>
<evidence type="ECO:0000313" key="8">
    <source>
        <dbReference type="Proteomes" id="UP001565368"/>
    </source>
</evidence>
<dbReference type="InterPro" id="IPR000814">
    <property type="entry name" value="TBP"/>
</dbReference>
<protein>
    <submittedName>
        <fullName evidence="7">TATA-binding protein (TBP)</fullName>
    </submittedName>
</protein>
<comment type="caution">
    <text evidence="7">The sequence shown here is derived from an EMBL/GenBank/DDBJ whole genome shotgun (WGS) entry which is preliminary data.</text>
</comment>
<keyword evidence="3" id="KW-0238">DNA-binding</keyword>
<evidence type="ECO:0000313" key="7">
    <source>
        <dbReference type="EMBL" id="KAL1410307.1"/>
    </source>
</evidence>
<organism evidence="7 8">
    <name type="scientific">Vanrija albida</name>
    <dbReference type="NCBI Taxonomy" id="181172"/>
    <lineage>
        <taxon>Eukaryota</taxon>
        <taxon>Fungi</taxon>
        <taxon>Dikarya</taxon>
        <taxon>Basidiomycota</taxon>
        <taxon>Agaricomycotina</taxon>
        <taxon>Tremellomycetes</taxon>
        <taxon>Trichosporonales</taxon>
        <taxon>Trichosporonaceae</taxon>
        <taxon>Vanrija</taxon>
    </lineage>
</organism>
<evidence type="ECO:0000256" key="1">
    <source>
        <dbReference type="ARBA" id="ARBA00004123"/>
    </source>
</evidence>
<reference evidence="7 8" key="1">
    <citation type="submission" date="2023-08" db="EMBL/GenBank/DDBJ databases">
        <title>Annotated Genome Sequence of Vanrija albida AlHP1.</title>
        <authorList>
            <person name="Herzog R."/>
        </authorList>
    </citation>
    <scope>NUCLEOTIDE SEQUENCE [LARGE SCALE GENOMIC DNA]</scope>
    <source>
        <strain evidence="7 8">AlHP1</strain>
    </source>
</reference>
<dbReference type="HAMAP" id="MF_00408">
    <property type="entry name" value="TATA_bind_prot_arch"/>
    <property type="match status" value="1"/>
</dbReference>
<dbReference type="RefSeq" id="XP_069210251.1">
    <property type="nucleotide sequence ID" value="XM_069352833.1"/>
</dbReference>
<dbReference type="Pfam" id="PF00352">
    <property type="entry name" value="TBP"/>
    <property type="match status" value="2"/>
</dbReference>
<keyword evidence="5" id="KW-0539">Nucleus</keyword>
<dbReference type="PRINTS" id="PR00686">
    <property type="entry name" value="TIFACTORIID"/>
</dbReference>
<dbReference type="PANTHER" id="PTHR10126">
    <property type="entry name" value="TATA-BOX BINDING PROTEIN"/>
    <property type="match status" value="1"/>
</dbReference>
<dbReference type="EMBL" id="JBBXJM010000003">
    <property type="protein sequence ID" value="KAL1410307.1"/>
    <property type="molecule type" value="Genomic_DNA"/>
</dbReference>
<feature type="compositionally biased region" description="Basic and acidic residues" evidence="6">
    <location>
        <begin position="25"/>
        <end position="34"/>
    </location>
</feature>
<keyword evidence="4" id="KW-0804">Transcription</keyword>